<keyword evidence="5 9" id="KW-0064">Aspartyl protease</keyword>
<dbReference type="UniPathway" id="UPA00665"/>
<organism evidence="13 14">
    <name type="scientific">Desulfosarcina widdelii</name>
    <dbReference type="NCBI Taxonomy" id="947919"/>
    <lineage>
        <taxon>Bacteria</taxon>
        <taxon>Pseudomonadati</taxon>
        <taxon>Thermodesulfobacteriota</taxon>
        <taxon>Desulfobacteria</taxon>
        <taxon>Desulfobacterales</taxon>
        <taxon>Desulfosarcinaceae</taxon>
        <taxon>Desulfosarcina</taxon>
    </lineage>
</organism>
<feature type="compositionally biased region" description="Basic and acidic residues" evidence="12">
    <location>
        <begin position="1"/>
        <end position="22"/>
    </location>
</feature>
<comment type="function">
    <text evidence="9 10">This protein specifically catalyzes the removal of signal peptides from prolipoproteins.</text>
</comment>
<dbReference type="HAMAP" id="MF_00161">
    <property type="entry name" value="LspA"/>
    <property type="match status" value="1"/>
</dbReference>
<feature type="active site" evidence="9">
    <location>
        <position position="145"/>
    </location>
</feature>
<dbReference type="GO" id="GO:0004190">
    <property type="term" value="F:aspartic-type endopeptidase activity"/>
    <property type="evidence" value="ECO:0007669"/>
    <property type="project" value="UniProtKB-UniRule"/>
</dbReference>
<keyword evidence="7 9" id="KW-1133">Transmembrane helix</keyword>
<comment type="subcellular location">
    <subcellularLocation>
        <location evidence="9">Cell membrane</location>
        <topology evidence="9">Multi-pass membrane protein</topology>
    </subcellularLocation>
</comment>
<dbReference type="EMBL" id="AP021875">
    <property type="protein sequence ID" value="BBO72786.1"/>
    <property type="molecule type" value="Genomic_DNA"/>
</dbReference>
<evidence type="ECO:0000256" key="7">
    <source>
        <dbReference type="ARBA" id="ARBA00022989"/>
    </source>
</evidence>
<feature type="transmembrane region" description="Helical" evidence="9">
    <location>
        <begin position="92"/>
        <end position="109"/>
    </location>
</feature>
<dbReference type="PANTHER" id="PTHR33695">
    <property type="entry name" value="LIPOPROTEIN SIGNAL PEPTIDASE"/>
    <property type="match status" value="1"/>
</dbReference>
<dbReference type="PRINTS" id="PR00781">
    <property type="entry name" value="LIPOSIGPTASE"/>
</dbReference>
<evidence type="ECO:0000256" key="8">
    <source>
        <dbReference type="ARBA" id="ARBA00023136"/>
    </source>
</evidence>
<evidence type="ECO:0000256" key="12">
    <source>
        <dbReference type="SAM" id="MobiDB-lite"/>
    </source>
</evidence>
<evidence type="ECO:0000256" key="5">
    <source>
        <dbReference type="ARBA" id="ARBA00022750"/>
    </source>
</evidence>
<feature type="transmembrane region" description="Helical" evidence="9">
    <location>
        <begin position="155"/>
        <end position="179"/>
    </location>
</feature>
<dbReference type="GO" id="GO:0006508">
    <property type="term" value="P:proteolysis"/>
    <property type="evidence" value="ECO:0007669"/>
    <property type="project" value="UniProtKB-KW"/>
</dbReference>
<gene>
    <name evidence="9 13" type="primary">lspA</name>
    <name evidence="13" type="ORF">DSCW_02030</name>
</gene>
<evidence type="ECO:0000256" key="10">
    <source>
        <dbReference type="RuleBase" id="RU000594"/>
    </source>
</evidence>
<comment type="pathway">
    <text evidence="9">Protein modification; lipoprotein biosynthesis (signal peptide cleavage).</text>
</comment>
<evidence type="ECO:0000313" key="13">
    <source>
        <dbReference type="EMBL" id="BBO72786.1"/>
    </source>
</evidence>
<feature type="transmembrane region" description="Helical" evidence="9">
    <location>
        <begin position="116"/>
        <end position="135"/>
    </location>
</feature>
<comment type="similarity">
    <text evidence="1 9 11">Belongs to the peptidase A8 family.</text>
</comment>
<evidence type="ECO:0000256" key="4">
    <source>
        <dbReference type="ARBA" id="ARBA00022692"/>
    </source>
</evidence>
<feature type="region of interest" description="Disordered" evidence="12">
    <location>
        <begin position="1"/>
        <end position="23"/>
    </location>
</feature>
<feature type="transmembrane region" description="Helical" evidence="9">
    <location>
        <begin position="24"/>
        <end position="42"/>
    </location>
</feature>
<keyword evidence="14" id="KW-1185">Reference proteome</keyword>
<keyword evidence="2 9" id="KW-1003">Cell membrane</keyword>
<evidence type="ECO:0000256" key="3">
    <source>
        <dbReference type="ARBA" id="ARBA00022670"/>
    </source>
</evidence>
<protein>
    <recommendedName>
        <fullName evidence="9">Lipoprotein signal peptidase</fullName>
        <ecNumber evidence="9">3.4.23.36</ecNumber>
    </recommendedName>
    <alternativeName>
        <fullName evidence="9">Prolipoprotein signal peptidase</fullName>
    </alternativeName>
    <alternativeName>
        <fullName evidence="9">Signal peptidase II</fullName>
        <shortName evidence="9">SPase II</shortName>
    </alternativeName>
</protein>
<evidence type="ECO:0000256" key="9">
    <source>
        <dbReference type="HAMAP-Rule" id="MF_00161"/>
    </source>
</evidence>
<dbReference type="Pfam" id="PF01252">
    <property type="entry name" value="Peptidase_A8"/>
    <property type="match status" value="1"/>
</dbReference>
<dbReference type="GO" id="GO:0005886">
    <property type="term" value="C:plasma membrane"/>
    <property type="evidence" value="ECO:0007669"/>
    <property type="project" value="UniProtKB-SubCell"/>
</dbReference>
<dbReference type="RefSeq" id="WP_155301962.1">
    <property type="nucleotide sequence ID" value="NZ_AP021875.1"/>
</dbReference>
<keyword evidence="4 9" id="KW-0812">Transmembrane</keyword>
<evidence type="ECO:0000256" key="11">
    <source>
        <dbReference type="RuleBase" id="RU004181"/>
    </source>
</evidence>
<reference evidence="13 14" key="1">
    <citation type="submission" date="2019-11" db="EMBL/GenBank/DDBJ databases">
        <title>Comparative genomics of hydrocarbon-degrading Desulfosarcina strains.</title>
        <authorList>
            <person name="Watanabe M."/>
            <person name="Kojima H."/>
            <person name="Fukui M."/>
        </authorList>
    </citation>
    <scope>NUCLEOTIDE SEQUENCE [LARGE SCALE GENOMIC DNA]</scope>
    <source>
        <strain evidence="13 14">PP31</strain>
    </source>
</reference>
<evidence type="ECO:0000256" key="2">
    <source>
        <dbReference type="ARBA" id="ARBA00022475"/>
    </source>
</evidence>
<dbReference type="OrthoDB" id="9810259at2"/>
<keyword evidence="13" id="KW-0449">Lipoprotein</keyword>
<evidence type="ECO:0000313" key="14">
    <source>
        <dbReference type="Proteomes" id="UP000427769"/>
    </source>
</evidence>
<dbReference type="InterPro" id="IPR001872">
    <property type="entry name" value="Peptidase_A8"/>
</dbReference>
<dbReference type="PROSITE" id="PS00855">
    <property type="entry name" value="SPASE_II"/>
    <property type="match status" value="1"/>
</dbReference>
<evidence type="ECO:0000256" key="1">
    <source>
        <dbReference type="ARBA" id="ARBA00006139"/>
    </source>
</evidence>
<proteinExistence type="inferred from homology"/>
<dbReference type="Proteomes" id="UP000427769">
    <property type="component" value="Chromosome"/>
</dbReference>
<dbReference type="AlphaFoldDB" id="A0A5K7YTW4"/>
<accession>A0A5K7YTW4</accession>
<comment type="catalytic activity">
    <reaction evidence="9 10">
        <text>Release of signal peptides from bacterial membrane prolipoproteins. Hydrolyzes -Xaa-Yaa-Zaa-|-(S,diacylglyceryl)Cys-, in which Xaa is hydrophobic (preferably Leu), and Yaa (Ala or Ser) and Zaa (Gly or Ala) have small, neutral side chains.</text>
        <dbReference type="EC" id="3.4.23.36"/>
    </reaction>
</comment>
<dbReference type="EC" id="3.4.23.36" evidence="9"/>
<keyword evidence="8 9" id="KW-0472">Membrane</keyword>
<keyword evidence="6 9" id="KW-0378">Hydrolase</keyword>
<feature type="active site" evidence="9">
    <location>
        <position position="163"/>
    </location>
</feature>
<keyword evidence="3 9" id="KW-0645">Protease</keyword>
<name>A0A5K7YTW4_9BACT</name>
<evidence type="ECO:0000256" key="6">
    <source>
        <dbReference type="ARBA" id="ARBA00022801"/>
    </source>
</evidence>
<dbReference type="KEGG" id="dwd:DSCW_02030"/>
<sequence length="184" mass="19854">MKADRPETAEFDDPRQKADPKGRVPSLGAGPFAGISGLVVVLDQLTKWLVMANMPLHRSIAIIPGFFNLTHIHNPGGAFGFMAAGSPGLRNLLFLGVATVAMVLIIYFYRSTPRNYPLLATALALIFGGAVGNIIDRLRFGVVVDFLDFYVGAYHWPAFNVADSAITVGITIFIGHVLLGKMPE</sequence>
<dbReference type="NCBIfam" id="TIGR00077">
    <property type="entry name" value="lspA"/>
    <property type="match status" value="1"/>
</dbReference>
<dbReference type="PANTHER" id="PTHR33695:SF1">
    <property type="entry name" value="LIPOPROTEIN SIGNAL PEPTIDASE"/>
    <property type="match status" value="1"/>
</dbReference>